<accession>A0AA86SMY5</accession>
<evidence type="ECO:0000313" key="2">
    <source>
        <dbReference type="EMBL" id="CAJ1967311.1"/>
    </source>
</evidence>
<dbReference type="Proteomes" id="UP001189624">
    <property type="component" value="Chromosome 7"/>
</dbReference>
<protein>
    <submittedName>
        <fullName evidence="2">Uncharacterized protein</fullName>
    </submittedName>
</protein>
<keyword evidence="3" id="KW-1185">Reference proteome</keyword>
<gene>
    <name evidence="2" type="ORF">AYBTSS11_LOCUS21113</name>
</gene>
<sequence length="62" mass="6895">MKEGGKNKSLTWNEEGKRMEREGEGIVAVFSVGGNELNRERRKRVGDRRAEKGTTIGMDDGA</sequence>
<proteinExistence type="predicted"/>
<evidence type="ECO:0000256" key="1">
    <source>
        <dbReference type="SAM" id="MobiDB-lite"/>
    </source>
</evidence>
<dbReference type="EMBL" id="OY731404">
    <property type="protein sequence ID" value="CAJ1967311.1"/>
    <property type="molecule type" value="Genomic_DNA"/>
</dbReference>
<evidence type="ECO:0000313" key="3">
    <source>
        <dbReference type="Proteomes" id="UP001189624"/>
    </source>
</evidence>
<feature type="region of interest" description="Disordered" evidence="1">
    <location>
        <begin position="39"/>
        <end position="62"/>
    </location>
</feature>
<reference evidence="2" key="1">
    <citation type="submission" date="2023-10" db="EMBL/GenBank/DDBJ databases">
        <authorList>
            <person name="Domelevo Entfellner J.-B."/>
        </authorList>
    </citation>
    <scope>NUCLEOTIDE SEQUENCE</scope>
</reference>
<dbReference type="Gramene" id="rna-AYBTSS11_LOCUS21113">
    <property type="protein sequence ID" value="CAJ1967311.1"/>
    <property type="gene ID" value="gene-AYBTSS11_LOCUS21113"/>
</dbReference>
<name>A0AA86SMY5_9FABA</name>
<organism evidence="2 3">
    <name type="scientific">Sphenostylis stenocarpa</name>
    <dbReference type="NCBI Taxonomy" id="92480"/>
    <lineage>
        <taxon>Eukaryota</taxon>
        <taxon>Viridiplantae</taxon>
        <taxon>Streptophyta</taxon>
        <taxon>Embryophyta</taxon>
        <taxon>Tracheophyta</taxon>
        <taxon>Spermatophyta</taxon>
        <taxon>Magnoliopsida</taxon>
        <taxon>eudicotyledons</taxon>
        <taxon>Gunneridae</taxon>
        <taxon>Pentapetalae</taxon>
        <taxon>rosids</taxon>
        <taxon>fabids</taxon>
        <taxon>Fabales</taxon>
        <taxon>Fabaceae</taxon>
        <taxon>Papilionoideae</taxon>
        <taxon>50 kb inversion clade</taxon>
        <taxon>NPAAA clade</taxon>
        <taxon>indigoferoid/millettioid clade</taxon>
        <taxon>Phaseoleae</taxon>
        <taxon>Sphenostylis</taxon>
    </lineage>
</organism>
<dbReference type="AlphaFoldDB" id="A0AA86SMY5"/>